<reference evidence="1 2" key="1">
    <citation type="journal article" date="2013" name="Open Biol.">
        <title>Genomics and genetics of Sulfolobus islandicus LAL14/1, a model hyperthermophilic archaeon.</title>
        <authorList>
            <person name="Jaubert C."/>
            <person name="Danioux C."/>
            <person name="Oberto J."/>
            <person name="Cortez D."/>
            <person name="Bize A."/>
            <person name="Krupovic M."/>
            <person name="She Q."/>
            <person name="Forterre P."/>
            <person name="Prangishvili D."/>
            <person name="Sezonov G."/>
        </authorList>
    </citation>
    <scope>NUCLEOTIDE SEQUENCE [LARGE SCALE GENOMIC DNA]</scope>
    <source>
        <strain evidence="1">LAL14/1</strain>
    </source>
</reference>
<evidence type="ECO:0000313" key="1">
    <source>
        <dbReference type="EMBL" id="AGJ61782.1"/>
    </source>
</evidence>
<name>M9U6K0_SACIS</name>
<sequence>MSIPLNAKSKAVNKPLIPPPITVTVDLISIVMCYEPSIKNVDIGNSLIDISLVNFVF</sequence>
<organism>
    <name type="scientific">Saccharolobus islandicus LAL14/1</name>
    <dbReference type="NCBI Taxonomy" id="1241935"/>
    <lineage>
        <taxon>Archaea</taxon>
        <taxon>Thermoproteota</taxon>
        <taxon>Thermoprotei</taxon>
        <taxon>Sulfolobales</taxon>
        <taxon>Sulfolobaceae</taxon>
        <taxon>Saccharolobus</taxon>
    </lineage>
</organism>
<dbReference type="HOGENOM" id="CLU_2985854_0_0_2"/>
<dbReference type="AlphaFoldDB" id="M9U6K0"/>
<gene>
    <name evidence="1" type="ORF">SiL_0303</name>
</gene>
<accession>M9U6K0</accession>
<dbReference type="Proteomes" id="UP000013006">
    <property type="component" value="Chromosome"/>
</dbReference>
<evidence type="ECO:0000313" key="2">
    <source>
        <dbReference type="Proteomes" id="UP000013006"/>
    </source>
</evidence>
<dbReference type="KEGG" id="sic:SiL_0303"/>
<protein>
    <submittedName>
        <fullName evidence="1">Uncharacterized protein</fullName>
    </submittedName>
</protein>
<proteinExistence type="predicted"/>
<dbReference type="EMBL" id="CP003928">
    <property type="protein sequence ID" value="AGJ61782.1"/>
    <property type="molecule type" value="Genomic_DNA"/>
</dbReference>